<evidence type="ECO:0000256" key="5">
    <source>
        <dbReference type="ARBA" id="ARBA00063934"/>
    </source>
</evidence>
<dbReference type="EMBL" id="LNQP01000020">
    <property type="protein sequence ID" value="KSU88570.1"/>
    <property type="molecule type" value="Genomic_DNA"/>
</dbReference>
<name>A0A0V8JNL4_9BACI</name>
<dbReference type="InterPro" id="IPR017871">
    <property type="entry name" value="ABC_transporter-like_CS"/>
</dbReference>
<sequence length="254" mass="29117">MYKKALEFEKVTFSYEESKGAILESLNFDIKEGEFVSIVGASGSGKSTLFRLITGLEIEQTGRILINGQQHHSRLGHVGYMPQEDLLLPWRTILDNAALPLELKGVAKGKAYTQVKELLSEFGLEGYEHRFPANLSGGMKQRVSFLRSVLSGSNVLLLDEPFSALDAITRLSMQEWLLEQWQKRKQTILFITHDVQEALFLSDRIFIFDKQPLKEFQQVKVPLERPRSLQDIDRPEIVKLKHQLMEELRMKVDA</sequence>
<dbReference type="GO" id="GO:0005524">
    <property type="term" value="F:ATP binding"/>
    <property type="evidence" value="ECO:0007669"/>
    <property type="project" value="UniProtKB-KW"/>
</dbReference>
<keyword evidence="1" id="KW-0813">Transport</keyword>
<dbReference type="Pfam" id="PF00005">
    <property type="entry name" value="ABC_tran"/>
    <property type="match status" value="1"/>
</dbReference>
<comment type="subunit">
    <text evidence="5">The complex is composed of two ATP-binding proteins (OpuCA), two transmembrane proteins (OpuCB and OpuCD) and a solute-binding protein (OpuCC).</text>
</comment>
<dbReference type="CDD" id="cd03293">
    <property type="entry name" value="ABC_NrtD_SsuB_transporters"/>
    <property type="match status" value="1"/>
</dbReference>
<dbReference type="AlphaFoldDB" id="A0A0V8JNL4"/>
<dbReference type="Proteomes" id="UP000053681">
    <property type="component" value="Unassembled WGS sequence"/>
</dbReference>
<evidence type="ECO:0000256" key="1">
    <source>
        <dbReference type="ARBA" id="ARBA00022448"/>
    </source>
</evidence>
<dbReference type="RefSeq" id="WP_025910368.1">
    <property type="nucleotide sequence ID" value="NZ_KQ758637.1"/>
</dbReference>
<evidence type="ECO:0000256" key="3">
    <source>
        <dbReference type="ARBA" id="ARBA00022840"/>
    </source>
</evidence>
<protein>
    <recommendedName>
        <fullName evidence="7">Carnitine transport ATP-binding protein OpuCA</fullName>
        <ecNumber evidence="6">7.6.2.9</ecNumber>
    </recommendedName>
</protein>
<dbReference type="SUPFAM" id="SSF52540">
    <property type="entry name" value="P-loop containing nucleoside triphosphate hydrolases"/>
    <property type="match status" value="1"/>
</dbReference>
<evidence type="ECO:0000256" key="4">
    <source>
        <dbReference type="ARBA" id="ARBA00052482"/>
    </source>
</evidence>
<dbReference type="InterPro" id="IPR003439">
    <property type="entry name" value="ABC_transporter-like_ATP-bd"/>
</dbReference>
<gene>
    <name evidence="9" type="ORF">AS180_07150</name>
</gene>
<dbReference type="GO" id="GO:0016887">
    <property type="term" value="F:ATP hydrolysis activity"/>
    <property type="evidence" value="ECO:0007669"/>
    <property type="project" value="InterPro"/>
</dbReference>
<evidence type="ECO:0000256" key="6">
    <source>
        <dbReference type="ARBA" id="ARBA00066388"/>
    </source>
</evidence>
<evidence type="ECO:0000256" key="2">
    <source>
        <dbReference type="ARBA" id="ARBA00022741"/>
    </source>
</evidence>
<dbReference type="InterPro" id="IPR027417">
    <property type="entry name" value="P-loop_NTPase"/>
</dbReference>
<accession>A0A0V8JNL4</accession>
<organism evidence="9 10">
    <name type="scientific">Priestia veravalensis</name>
    <dbReference type="NCBI Taxonomy" id="1414648"/>
    <lineage>
        <taxon>Bacteria</taxon>
        <taxon>Bacillati</taxon>
        <taxon>Bacillota</taxon>
        <taxon>Bacilli</taxon>
        <taxon>Bacillales</taxon>
        <taxon>Bacillaceae</taxon>
        <taxon>Priestia</taxon>
    </lineage>
</organism>
<proteinExistence type="predicted"/>
<dbReference type="Gene3D" id="3.40.50.300">
    <property type="entry name" value="P-loop containing nucleotide triphosphate hydrolases"/>
    <property type="match status" value="1"/>
</dbReference>
<dbReference type="InterPro" id="IPR003593">
    <property type="entry name" value="AAA+_ATPase"/>
</dbReference>
<reference evidence="9 10" key="1">
    <citation type="submission" date="2015-11" db="EMBL/GenBank/DDBJ databases">
        <title>Bacillus caseinolyticus sp nov.</title>
        <authorList>
            <person name="Dastager S.G."/>
            <person name="Mawlankar R."/>
        </authorList>
    </citation>
    <scope>NUCLEOTIDE SEQUENCE [LARGE SCALE GENOMIC DNA]</scope>
    <source>
        <strain evidence="9 10">SGD-V-76</strain>
    </source>
</reference>
<dbReference type="PANTHER" id="PTHR42788:SF2">
    <property type="entry name" value="ABC TRANSPORTER ATP-BINDING PROTEIN"/>
    <property type="match status" value="1"/>
</dbReference>
<keyword evidence="2" id="KW-0547">Nucleotide-binding</keyword>
<dbReference type="PROSITE" id="PS50893">
    <property type="entry name" value="ABC_TRANSPORTER_2"/>
    <property type="match status" value="1"/>
</dbReference>
<dbReference type="PANTHER" id="PTHR42788">
    <property type="entry name" value="TAURINE IMPORT ATP-BINDING PROTEIN-RELATED"/>
    <property type="match status" value="1"/>
</dbReference>
<evidence type="ECO:0000313" key="9">
    <source>
        <dbReference type="EMBL" id="KSU88570.1"/>
    </source>
</evidence>
<dbReference type="InterPro" id="IPR050166">
    <property type="entry name" value="ABC_transporter_ATP-bind"/>
</dbReference>
<comment type="catalytic activity">
    <reaction evidence="4">
        <text>a quaternary ammonium(out) + ATP + H2O = a quaternary ammonium(in) + ADP + phosphate + H(+)</text>
        <dbReference type="Rhea" id="RHEA:11036"/>
        <dbReference type="ChEBI" id="CHEBI:15377"/>
        <dbReference type="ChEBI" id="CHEBI:15378"/>
        <dbReference type="ChEBI" id="CHEBI:30616"/>
        <dbReference type="ChEBI" id="CHEBI:35267"/>
        <dbReference type="ChEBI" id="CHEBI:43474"/>
        <dbReference type="ChEBI" id="CHEBI:456216"/>
        <dbReference type="EC" id="7.6.2.9"/>
    </reaction>
</comment>
<feature type="domain" description="ABC transporter" evidence="8">
    <location>
        <begin position="6"/>
        <end position="235"/>
    </location>
</feature>
<keyword evidence="10" id="KW-1185">Reference proteome</keyword>
<evidence type="ECO:0000256" key="7">
    <source>
        <dbReference type="ARBA" id="ARBA00070305"/>
    </source>
</evidence>
<dbReference type="GO" id="GO:0015418">
    <property type="term" value="F:ABC-type quaternary ammonium compound transporting activity"/>
    <property type="evidence" value="ECO:0007669"/>
    <property type="project" value="UniProtKB-EC"/>
</dbReference>
<dbReference type="PROSITE" id="PS00211">
    <property type="entry name" value="ABC_TRANSPORTER_1"/>
    <property type="match status" value="1"/>
</dbReference>
<dbReference type="EC" id="7.6.2.9" evidence="6"/>
<comment type="caution">
    <text evidence="9">The sequence shown here is derived from an EMBL/GenBank/DDBJ whole genome shotgun (WGS) entry which is preliminary data.</text>
</comment>
<evidence type="ECO:0000259" key="8">
    <source>
        <dbReference type="PROSITE" id="PS50893"/>
    </source>
</evidence>
<evidence type="ECO:0000313" key="10">
    <source>
        <dbReference type="Proteomes" id="UP000053681"/>
    </source>
</evidence>
<keyword evidence="3 9" id="KW-0067">ATP-binding</keyword>
<dbReference type="SMART" id="SM00382">
    <property type="entry name" value="AAA"/>
    <property type="match status" value="1"/>
</dbReference>
<dbReference type="FunFam" id="3.40.50.300:FF:000425">
    <property type="entry name" value="Probable ABC transporter, ATP-binding subunit"/>
    <property type="match status" value="1"/>
</dbReference>